<keyword evidence="1" id="KW-0812">Transmembrane</keyword>
<evidence type="ECO:0000256" key="1">
    <source>
        <dbReference type="SAM" id="Phobius"/>
    </source>
</evidence>
<feature type="transmembrane region" description="Helical" evidence="1">
    <location>
        <begin position="21"/>
        <end position="44"/>
    </location>
</feature>
<dbReference type="AlphaFoldDB" id="A0A3M2ZUQ6"/>
<evidence type="ECO:0000313" key="2">
    <source>
        <dbReference type="EMBL" id="RML91971.1"/>
    </source>
</evidence>
<name>A0A3M2ZUQ6_PSEYM</name>
<dbReference type="EMBL" id="RBNL01001232">
    <property type="protein sequence ID" value="RML91971.1"/>
    <property type="molecule type" value="Genomic_DNA"/>
</dbReference>
<comment type="caution">
    <text evidence="2">The sequence shown here is derived from an EMBL/GenBank/DDBJ whole genome shotgun (WGS) entry which is preliminary data.</text>
</comment>
<sequence>RSRHFGIFLLKNWQKPESWLFFRRVISFVQGALHVGLMALVIMML</sequence>
<proteinExistence type="predicted"/>
<reference evidence="2 3" key="1">
    <citation type="submission" date="2018-08" db="EMBL/GenBank/DDBJ databases">
        <title>Recombination of ecologically and evolutionarily significant loci maintains genetic cohesion in the Pseudomonas syringae species complex.</title>
        <authorList>
            <person name="Dillon M."/>
            <person name="Thakur S."/>
            <person name="Almeida R.N.D."/>
            <person name="Weir B.S."/>
            <person name="Guttman D.S."/>
        </authorList>
    </citation>
    <scope>NUCLEOTIDE SEQUENCE [LARGE SCALE GENOMIC DNA]</scope>
    <source>
        <strain evidence="2 3">88_10</strain>
    </source>
</reference>
<protein>
    <submittedName>
        <fullName evidence="2">Uncharacterized protein</fullName>
    </submittedName>
</protein>
<dbReference type="Proteomes" id="UP000282378">
    <property type="component" value="Unassembled WGS sequence"/>
</dbReference>
<organism evidence="2 3">
    <name type="scientific">Pseudomonas syringae pv. maculicola</name>
    <dbReference type="NCBI Taxonomy" id="59511"/>
    <lineage>
        <taxon>Bacteria</taxon>
        <taxon>Pseudomonadati</taxon>
        <taxon>Pseudomonadota</taxon>
        <taxon>Gammaproteobacteria</taxon>
        <taxon>Pseudomonadales</taxon>
        <taxon>Pseudomonadaceae</taxon>
        <taxon>Pseudomonas</taxon>
    </lineage>
</organism>
<gene>
    <name evidence="2" type="ORF">APX70_02609</name>
</gene>
<keyword evidence="1" id="KW-0472">Membrane</keyword>
<feature type="non-terminal residue" evidence="2">
    <location>
        <position position="1"/>
    </location>
</feature>
<accession>A0A3M2ZUQ6</accession>
<keyword evidence="1" id="KW-1133">Transmembrane helix</keyword>
<evidence type="ECO:0000313" key="3">
    <source>
        <dbReference type="Proteomes" id="UP000282378"/>
    </source>
</evidence>